<evidence type="ECO:0000256" key="3">
    <source>
        <dbReference type="ARBA" id="ARBA00022499"/>
    </source>
</evidence>
<dbReference type="InterPro" id="IPR016158">
    <property type="entry name" value="Cullin_homology"/>
</dbReference>
<dbReference type="OMA" id="FWINQQF"/>
<dbReference type="InterPro" id="IPR036390">
    <property type="entry name" value="WH_DNA-bd_sf"/>
</dbReference>
<name>A0A0B2V483_TOXCA</name>
<evidence type="ECO:0000256" key="5">
    <source>
        <dbReference type="ARBA" id="ARBA00022843"/>
    </source>
</evidence>
<comment type="pathway">
    <text evidence="1">Protein modification; protein ubiquitination.</text>
</comment>
<dbReference type="OrthoDB" id="27073at2759"/>
<dbReference type="STRING" id="6265.A0A0B2V483"/>
<protein>
    <recommendedName>
        <fullName evidence="6">Cullin-5</fullName>
    </recommendedName>
</protein>
<dbReference type="Gene3D" id="1.10.10.10">
    <property type="entry name" value="Winged helix-like DNA-binding domain superfamily/Winged helix DNA-binding domain"/>
    <property type="match status" value="1"/>
</dbReference>
<dbReference type="PROSITE" id="PS50069">
    <property type="entry name" value="CULLIN_2"/>
    <property type="match status" value="1"/>
</dbReference>
<dbReference type="Pfam" id="PF26557">
    <property type="entry name" value="Cullin_AB"/>
    <property type="match status" value="1"/>
</dbReference>
<keyword evidence="4" id="KW-0833">Ubl conjugation pathway</keyword>
<dbReference type="Gene3D" id="1.20.1310.10">
    <property type="entry name" value="Cullin Repeats"/>
    <property type="match status" value="4"/>
</dbReference>
<dbReference type="GO" id="GO:0031625">
    <property type="term" value="F:ubiquitin protein ligase binding"/>
    <property type="evidence" value="ECO:0007669"/>
    <property type="project" value="InterPro"/>
</dbReference>
<keyword evidence="5" id="KW-0832">Ubl conjugation</keyword>
<proteinExistence type="inferred from homology"/>
<dbReference type="Pfam" id="PF10557">
    <property type="entry name" value="Cullin_Nedd8"/>
    <property type="match status" value="1"/>
</dbReference>
<dbReference type="InterPro" id="IPR001373">
    <property type="entry name" value="Cullin_N"/>
</dbReference>
<dbReference type="Pfam" id="PF00888">
    <property type="entry name" value="Cullin"/>
    <property type="match status" value="1"/>
</dbReference>
<dbReference type="AlphaFoldDB" id="A0A0B2V483"/>
<reference evidence="10 11" key="1">
    <citation type="submission" date="2014-11" db="EMBL/GenBank/DDBJ databases">
        <title>Genetic blueprint of the zoonotic pathogen Toxocara canis.</title>
        <authorList>
            <person name="Zhu X.-Q."/>
            <person name="Korhonen P.K."/>
            <person name="Cai H."/>
            <person name="Young N.D."/>
            <person name="Nejsum P."/>
            <person name="von Samson-Himmelstjerna G."/>
            <person name="Boag P.R."/>
            <person name="Tan P."/>
            <person name="Li Q."/>
            <person name="Min J."/>
            <person name="Yang Y."/>
            <person name="Wang X."/>
            <person name="Fang X."/>
            <person name="Hall R.S."/>
            <person name="Hofmann A."/>
            <person name="Sternberg P.W."/>
            <person name="Jex A.R."/>
            <person name="Gasser R.B."/>
        </authorList>
    </citation>
    <scope>NUCLEOTIDE SEQUENCE [LARGE SCALE GENOMIC DNA]</scope>
    <source>
        <strain evidence="10">PN_DK_2014</strain>
    </source>
</reference>
<gene>
    <name evidence="10" type="primary">CUL5</name>
    <name evidence="10" type="ORF">Tcan_03729</name>
</gene>
<accession>A0A0B2V483</accession>
<evidence type="ECO:0000256" key="2">
    <source>
        <dbReference type="ARBA" id="ARBA00006019"/>
    </source>
</evidence>
<organism evidence="10 11">
    <name type="scientific">Toxocara canis</name>
    <name type="common">Canine roundworm</name>
    <dbReference type="NCBI Taxonomy" id="6265"/>
    <lineage>
        <taxon>Eukaryota</taxon>
        <taxon>Metazoa</taxon>
        <taxon>Ecdysozoa</taxon>
        <taxon>Nematoda</taxon>
        <taxon>Chromadorea</taxon>
        <taxon>Rhabditida</taxon>
        <taxon>Spirurina</taxon>
        <taxon>Ascaridomorpha</taxon>
        <taxon>Ascaridoidea</taxon>
        <taxon>Toxocaridae</taxon>
        <taxon>Toxocara</taxon>
    </lineage>
</organism>
<dbReference type="SMART" id="SM00182">
    <property type="entry name" value="CULLIN"/>
    <property type="match status" value="1"/>
</dbReference>
<evidence type="ECO:0000313" key="11">
    <source>
        <dbReference type="Proteomes" id="UP000031036"/>
    </source>
</evidence>
<evidence type="ECO:0000256" key="7">
    <source>
        <dbReference type="PROSITE-ProRule" id="PRU00330"/>
    </source>
</evidence>
<dbReference type="PANTHER" id="PTHR11932">
    <property type="entry name" value="CULLIN"/>
    <property type="match status" value="1"/>
</dbReference>
<dbReference type="SMART" id="SM00884">
    <property type="entry name" value="Cullin_Nedd8"/>
    <property type="match status" value="1"/>
</dbReference>
<keyword evidence="11" id="KW-1185">Reference proteome</keyword>
<evidence type="ECO:0000256" key="8">
    <source>
        <dbReference type="RuleBase" id="RU003829"/>
    </source>
</evidence>
<sequence>MGVPAEPTEYLTSFGKCITIPNHLEYHQNAAIDTAVVHCDERKIAVIPFAKGETVQFEAEWKEARSTLVSLLNQQNVSKQQWQDLFATVHRICTWVEGGGNMVKRELEIEVHRYILAAERRIRRHEEESAILRAYIAEWVKFFVQTEYLPKPFVYILEQNCASNCAGRNRTVKNATAIVSAKMLNDWNGTIFQGIKDKLQNAAMRLVEAERNGEAFDPQLVIGVRQSYVSLNLDANDSLAVYKANFEKAYIDATEKFYKSRAAQTLEANGVQNYMTYADAKLSEEEARGRRYLDSNADSLQRLLERCVSVLVVQFQEQLLAECPHLINNNQIEKLQMLYRLIKRTPTGIQSILEYLDQFIRTEALSDMMANASTITTDPEKYVEQLLSMFSRFSSLVASAFYDDPRFLTARDKAFQDVVNDTCIFKMEITSSKAKQGSRVQAESRCPELLANFCDLLLRKTALSKRLSSEEIDAKLNDVLLVLKYVANKDVFMRFHKAHLARRLILEMSADQEKEEHMVTRLRDAGMPADFVNKLYRMLQDIEVNKDLNAEFKKSIGANNNCIAESISIKILNAGAWSRGGERIQVQMPRELEEFIPEVDEFYKKQHSGRKLQWLHNWSHGTIVFGNAVGKFDLDVTTLQMSVLFCWNDRAKDRLSYESIRIATQLPHAELNRTLFSLVAFPKMRHQVLLTDCSPPNPRDFTDSTLFWINQQFAIVKNGKEQNRGRVNLIGRLQLSTEPSHQAEHDDIVALRVFRVQEAIVKVMKVRKRCQSAQLQTELVELLKHMFQPSRKLIKEQIEWLIENRFIARDPSDLNTFVYVS</sequence>
<dbReference type="InterPro" id="IPR019559">
    <property type="entry name" value="Cullin_neddylation_domain"/>
</dbReference>
<dbReference type="InterPro" id="IPR059120">
    <property type="entry name" value="Cullin-like_AB"/>
</dbReference>
<dbReference type="InterPro" id="IPR045093">
    <property type="entry name" value="Cullin"/>
</dbReference>
<dbReference type="InterPro" id="IPR016159">
    <property type="entry name" value="Cullin_repeat-like_dom_sf"/>
</dbReference>
<evidence type="ECO:0000313" key="10">
    <source>
        <dbReference type="EMBL" id="KHN76378.1"/>
    </source>
</evidence>
<dbReference type="EMBL" id="JPKZ01002527">
    <property type="protein sequence ID" value="KHN76378.1"/>
    <property type="molecule type" value="Genomic_DNA"/>
</dbReference>
<dbReference type="InterPro" id="IPR036317">
    <property type="entry name" value="Cullin_homology_sf"/>
</dbReference>
<dbReference type="Proteomes" id="UP000031036">
    <property type="component" value="Unassembled WGS sequence"/>
</dbReference>
<dbReference type="GO" id="GO:0006511">
    <property type="term" value="P:ubiquitin-dependent protein catabolic process"/>
    <property type="evidence" value="ECO:0007669"/>
    <property type="project" value="InterPro"/>
</dbReference>
<dbReference type="SUPFAM" id="SSF74788">
    <property type="entry name" value="Cullin repeat-like"/>
    <property type="match status" value="1"/>
</dbReference>
<feature type="domain" description="Cullin family profile" evidence="9">
    <location>
        <begin position="445"/>
        <end position="679"/>
    </location>
</feature>
<evidence type="ECO:0000256" key="6">
    <source>
        <dbReference type="ARBA" id="ARBA00040451"/>
    </source>
</evidence>
<comment type="similarity">
    <text evidence="2 7 8">Belongs to the cullin family.</text>
</comment>
<evidence type="ECO:0000256" key="4">
    <source>
        <dbReference type="ARBA" id="ARBA00022786"/>
    </source>
</evidence>
<dbReference type="SUPFAM" id="SSF75632">
    <property type="entry name" value="Cullin homology domain"/>
    <property type="match status" value="1"/>
</dbReference>
<evidence type="ECO:0000256" key="1">
    <source>
        <dbReference type="ARBA" id="ARBA00004906"/>
    </source>
</evidence>
<keyword evidence="3" id="KW-1017">Isopeptide bond</keyword>
<dbReference type="FunFam" id="1.20.1310.10:FF:000014">
    <property type="entry name" value="Cullin 5"/>
    <property type="match status" value="1"/>
</dbReference>
<dbReference type="FunFam" id="3.30.230.130:FF:000004">
    <property type="entry name" value="Cullin 5"/>
    <property type="match status" value="1"/>
</dbReference>
<dbReference type="InterPro" id="IPR036388">
    <property type="entry name" value="WH-like_DNA-bd_sf"/>
</dbReference>
<dbReference type="SUPFAM" id="SSF46785">
    <property type="entry name" value="Winged helix' DNA-binding domain"/>
    <property type="match status" value="1"/>
</dbReference>
<comment type="caution">
    <text evidence="10">The sequence shown here is derived from an EMBL/GenBank/DDBJ whole genome shotgun (WGS) entry which is preliminary data.</text>
</comment>
<dbReference type="FunFam" id="1.20.1310.10:FF:000009">
    <property type="entry name" value="Cullin 5"/>
    <property type="match status" value="1"/>
</dbReference>
<evidence type="ECO:0000259" key="9">
    <source>
        <dbReference type="PROSITE" id="PS50069"/>
    </source>
</evidence>
<dbReference type="Gene3D" id="3.30.230.130">
    <property type="entry name" value="Cullin, Chain C, Domain 2"/>
    <property type="match status" value="1"/>
</dbReference>